<dbReference type="PANTHER" id="PTHR38782:SF1">
    <property type="entry name" value="SIGMA-E FACTOR REGULATORY PROTEIN RSEB"/>
    <property type="match status" value="1"/>
</dbReference>
<dbReference type="Gene3D" id="3.30.200.100">
    <property type="entry name" value="MucB/RseB, C-terminal domain"/>
    <property type="match status" value="1"/>
</dbReference>
<keyword evidence="4" id="KW-0574">Periplasm</keyword>
<protein>
    <submittedName>
        <fullName evidence="7">MucB/RseB C-terminal domain-containing protein</fullName>
    </submittedName>
</protein>
<dbReference type="InterPro" id="IPR005588">
    <property type="entry name" value="MucB_RseB"/>
</dbReference>
<feature type="domain" description="MucB/RseB N-terminal" evidence="5">
    <location>
        <begin position="49"/>
        <end position="221"/>
    </location>
</feature>
<dbReference type="InterPro" id="IPR033434">
    <property type="entry name" value="MucB/RseB_N"/>
</dbReference>
<evidence type="ECO:0000259" key="5">
    <source>
        <dbReference type="Pfam" id="PF03888"/>
    </source>
</evidence>
<evidence type="ECO:0000256" key="3">
    <source>
        <dbReference type="ARBA" id="ARBA00022729"/>
    </source>
</evidence>
<evidence type="ECO:0000256" key="2">
    <source>
        <dbReference type="ARBA" id="ARBA00008150"/>
    </source>
</evidence>
<name>A0ABV7H4W0_9BURK</name>
<dbReference type="Pfam" id="PF17188">
    <property type="entry name" value="MucB_RseB_C"/>
    <property type="match status" value="1"/>
</dbReference>
<evidence type="ECO:0000259" key="6">
    <source>
        <dbReference type="Pfam" id="PF17188"/>
    </source>
</evidence>
<accession>A0ABV7H4W0</accession>
<evidence type="ECO:0000313" key="8">
    <source>
        <dbReference type="Proteomes" id="UP001595556"/>
    </source>
</evidence>
<dbReference type="SUPFAM" id="SSF89392">
    <property type="entry name" value="Prokaryotic lipoproteins and lipoprotein localization factors"/>
    <property type="match status" value="1"/>
</dbReference>
<feature type="domain" description="MucB/RseB C-terminal" evidence="6">
    <location>
        <begin position="245"/>
        <end position="339"/>
    </location>
</feature>
<dbReference type="EMBL" id="JBHRTI010000003">
    <property type="protein sequence ID" value="MFC3147052.1"/>
    <property type="molecule type" value="Genomic_DNA"/>
</dbReference>
<dbReference type="Pfam" id="PF03888">
    <property type="entry name" value="MucB_RseB"/>
    <property type="match status" value="1"/>
</dbReference>
<dbReference type="PIRSF" id="PIRSF005427">
    <property type="entry name" value="RseB"/>
    <property type="match status" value="1"/>
</dbReference>
<evidence type="ECO:0000256" key="1">
    <source>
        <dbReference type="ARBA" id="ARBA00004418"/>
    </source>
</evidence>
<dbReference type="RefSeq" id="WP_377301760.1">
    <property type="nucleotide sequence ID" value="NZ_CP180191.1"/>
</dbReference>
<gene>
    <name evidence="7" type="ORF">ACFOEN_05285</name>
</gene>
<comment type="caution">
    <text evidence="7">The sequence shown here is derived from an EMBL/GenBank/DDBJ whole genome shotgun (WGS) entry which is preliminary data.</text>
</comment>
<dbReference type="InterPro" id="IPR029046">
    <property type="entry name" value="LolA/LolB/LppX"/>
</dbReference>
<keyword evidence="8" id="KW-1185">Reference proteome</keyword>
<evidence type="ECO:0000256" key="4">
    <source>
        <dbReference type="ARBA" id="ARBA00022764"/>
    </source>
</evidence>
<comment type="subcellular location">
    <subcellularLocation>
        <location evidence="1">Periplasm</location>
    </subcellularLocation>
</comment>
<dbReference type="InterPro" id="IPR033436">
    <property type="entry name" value="MucB/RseB_C"/>
</dbReference>
<evidence type="ECO:0000313" key="7">
    <source>
        <dbReference type="EMBL" id="MFC3147052.1"/>
    </source>
</evidence>
<dbReference type="PANTHER" id="PTHR38782">
    <property type="match status" value="1"/>
</dbReference>
<dbReference type="Proteomes" id="UP001595556">
    <property type="component" value="Unassembled WGS sequence"/>
</dbReference>
<sequence length="349" mass="38153">MHPPIAVRSSAYLRLLNTALCLSIVLGFVAPQSRAQQGGAAAADSRSELVWLAKIQQAALRQNYAGHFVYQQGASMQSSRIAHMVEGGNVFEKLEVLDGQPQEVIRKNDQVYCYIPGARTLLIERRPNPDQFPSLLRRPASEVAEFYDIRLGGNERVAGVDCQVLTLKPKDAFRYGYRLWADRGTGLLLKAQTLDTQGNVIEQIAFTQVRIGGNIDRKLLRTSVTSTEGWRIERADLGRADPALAQWQVKNVPPGFTRTHEIVRSVGGRQQVGQIVYSDGLAAISIFIEPAGAVPSSQREGSTVQGAVSVAMRKLGEHWLTVVGEVPMLSVRRVIGSIEQAASTAAVAR</sequence>
<dbReference type="Gene3D" id="2.50.20.10">
    <property type="entry name" value="Lipoprotein localisation LolA/LolB/LppX"/>
    <property type="match status" value="1"/>
</dbReference>
<comment type="similarity">
    <text evidence="2">Belongs to the RseB family.</text>
</comment>
<dbReference type="CDD" id="cd16327">
    <property type="entry name" value="RseB"/>
    <property type="match status" value="1"/>
</dbReference>
<dbReference type="InterPro" id="IPR038484">
    <property type="entry name" value="MucB/RseB_C_sf"/>
</dbReference>
<keyword evidence="3" id="KW-0732">Signal</keyword>
<proteinExistence type="inferred from homology"/>
<reference evidence="8" key="1">
    <citation type="journal article" date="2019" name="Int. J. Syst. Evol. Microbiol.">
        <title>The Global Catalogue of Microorganisms (GCM) 10K type strain sequencing project: providing services to taxonomists for standard genome sequencing and annotation.</title>
        <authorList>
            <consortium name="The Broad Institute Genomics Platform"/>
            <consortium name="The Broad Institute Genome Sequencing Center for Infectious Disease"/>
            <person name="Wu L."/>
            <person name="Ma J."/>
        </authorList>
    </citation>
    <scope>NUCLEOTIDE SEQUENCE [LARGE SCALE GENOMIC DNA]</scope>
    <source>
        <strain evidence="8">KCTC 52168</strain>
    </source>
</reference>
<organism evidence="7 8">
    <name type="scientific">Piscinibacterium candidicorallinum</name>
    <dbReference type="NCBI Taxonomy" id="1793872"/>
    <lineage>
        <taxon>Bacteria</taxon>
        <taxon>Pseudomonadati</taxon>
        <taxon>Pseudomonadota</taxon>
        <taxon>Betaproteobacteria</taxon>
        <taxon>Burkholderiales</taxon>
        <taxon>Piscinibacterium</taxon>
    </lineage>
</organism>